<comment type="caution">
    <text evidence="2">The sequence shown here is derived from an EMBL/GenBank/DDBJ whole genome shotgun (WGS) entry which is preliminary data.</text>
</comment>
<evidence type="ECO:0000313" key="2">
    <source>
        <dbReference type="EMBL" id="HIU51132.1"/>
    </source>
</evidence>
<proteinExistence type="predicted"/>
<dbReference type="EMBL" id="DVNH01000006">
    <property type="protein sequence ID" value="HIU51132.1"/>
    <property type="molecule type" value="Genomic_DNA"/>
</dbReference>
<gene>
    <name evidence="2" type="ORF">IAB70_00675</name>
</gene>
<organism evidence="2 3">
    <name type="scientific">Candidatus Merdicola faecigallinarum</name>
    <dbReference type="NCBI Taxonomy" id="2840862"/>
    <lineage>
        <taxon>Bacteria</taxon>
        <taxon>Bacillati</taxon>
        <taxon>Bacillota</taxon>
        <taxon>Clostridia</taxon>
        <taxon>Candidatus Merdicola</taxon>
    </lineage>
</organism>
<dbReference type="PANTHER" id="PTHR43155">
    <property type="entry name" value="CYCLIC DI-GMP PHOSPHODIESTERASE PA4108-RELATED"/>
    <property type="match status" value="1"/>
</dbReference>
<accession>A0A9D1M029</accession>
<dbReference type="PROSITE" id="PS51832">
    <property type="entry name" value="HD_GYP"/>
    <property type="match status" value="1"/>
</dbReference>
<dbReference type="SUPFAM" id="SSF109604">
    <property type="entry name" value="HD-domain/PDEase-like"/>
    <property type="match status" value="1"/>
</dbReference>
<evidence type="ECO:0000259" key="1">
    <source>
        <dbReference type="PROSITE" id="PS51832"/>
    </source>
</evidence>
<dbReference type="Proteomes" id="UP000824093">
    <property type="component" value="Unassembled WGS sequence"/>
</dbReference>
<dbReference type="CDD" id="cd00077">
    <property type="entry name" value="HDc"/>
    <property type="match status" value="1"/>
</dbReference>
<reference evidence="2" key="1">
    <citation type="submission" date="2020-10" db="EMBL/GenBank/DDBJ databases">
        <authorList>
            <person name="Gilroy R."/>
        </authorList>
    </citation>
    <scope>NUCLEOTIDE SEQUENCE</scope>
    <source>
        <strain evidence="2">CHK195-15760</strain>
    </source>
</reference>
<feature type="domain" description="HD-GYP" evidence="1">
    <location>
        <begin position="15"/>
        <end position="210"/>
    </location>
</feature>
<dbReference type="Gene3D" id="1.10.3210.10">
    <property type="entry name" value="Hypothetical protein af1432"/>
    <property type="match status" value="1"/>
</dbReference>
<reference evidence="2" key="2">
    <citation type="journal article" date="2021" name="PeerJ">
        <title>Extensive microbial diversity within the chicken gut microbiome revealed by metagenomics and culture.</title>
        <authorList>
            <person name="Gilroy R."/>
            <person name="Ravi A."/>
            <person name="Getino M."/>
            <person name="Pursley I."/>
            <person name="Horton D.L."/>
            <person name="Alikhan N.F."/>
            <person name="Baker D."/>
            <person name="Gharbi K."/>
            <person name="Hall N."/>
            <person name="Watson M."/>
            <person name="Adriaenssens E.M."/>
            <person name="Foster-Nyarko E."/>
            <person name="Jarju S."/>
            <person name="Secka A."/>
            <person name="Antonio M."/>
            <person name="Oren A."/>
            <person name="Chaudhuri R.R."/>
            <person name="La Ragione R."/>
            <person name="Hildebrand F."/>
            <person name="Pallen M.J."/>
        </authorList>
    </citation>
    <scope>NUCLEOTIDE SEQUENCE</scope>
    <source>
        <strain evidence="2">CHK195-15760</strain>
    </source>
</reference>
<dbReference type="SMART" id="SM00471">
    <property type="entry name" value="HDc"/>
    <property type="match status" value="1"/>
</dbReference>
<dbReference type="PANTHER" id="PTHR43155:SF2">
    <property type="entry name" value="CYCLIC DI-GMP PHOSPHODIESTERASE PA4108"/>
    <property type="match status" value="1"/>
</dbReference>
<dbReference type="Pfam" id="PF13487">
    <property type="entry name" value="HD_5"/>
    <property type="match status" value="1"/>
</dbReference>
<name>A0A9D1M029_9FIRM</name>
<protein>
    <submittedName>
        <fullName evidence="2">HD domain-containing protein</fullName>
    </submittedName>
</protein>
<evidence type="ECO:0000313" key="3">
    <source>
        <dbReference type="Proteomes" id="UP000824093"/>
    </source>
</evidence>
<sequence length="312" mass="36559">MANPQFDFYDKTTLKSYNLDATMRYQLTMLDNLDPFTRVHSENVASIVCRLCEYLHCRKNFISYCTICAYLHDIGKMFIPLKILNKPERLTDSEYEIMKTHTLIGYKMCMDDLKLRPYALGPKYHHEALDGSGYPDGLKGNQIPYEDQIIKVADEYDAIVSKRQYKTHIHISETLKLLIKDAQPNPKTAALDNAAQGVRIGRLNKKVVRALFKVVIQDTEYEISCVIGYLDFLKEQIKRLETIDRYHQKMMQATSEHKISYYKEGMRMLFSDGETFENYQNVLEEYKQALVTRKIMVDQLYDEIKIIKKLRV</sequence>
<dbReference type="AlphaFoldDB" id="A0A9D1M029"/>
<dbReference type="InterPro" id="IPR037522">
    <property type="entry name" value="HD_GYP_dom"/>
</dbReference>
<dbReference type="InterPro" id="IPR003607">
    <property type="entry name" value="HD/PDEase_dom"/>
</dbReference>